<sequence length="52" mass="5641">MSTITLENVDAVQVSADEPHNSRNNWVAQTPLATLAACTTALVLFLDSRRKA</sequence>
<feature type="transmembrane region" description="Helical" evidence="1">
    <location>
        <begin position="26"/>
        <end position="46"/>
    </location>
</feature>
<dbReference type="KEGG" id="cok:COCCU_00770"/>
<protein>
    <submittedName>
        <fullName evidence="2">Uncharacterized protein</fullName>
    </submittedName>
</protein>
<keyword evidence="1" id="KW-0812">Transmembrane</keyword>
<keyword evidence="1" id="KW-0472">Membrane</keyword>
<evidence type="ECO:0000256" key="1">
    <source>
        <dbReference type="SAM" id="Phobius"/>
    </source>
</evidence>
<dbReference type="Proteomes" id="UP000424462">
    <property type="component" value="Chromosome"/>
</dbReference>
<name>A0A6B8VL11_9CORY</name>
<keyword evidence="1" id="KW-1133">Transmembrane helix</keyword>
<dbReference type="RefSeq" id="WP_156229727.1">
    <property type="nucleotide sequence ID" value="NZ_CP046455.1"/>
</dbReference>
<evidence type="ECO:0000313" key="3">
    <source>
        <dbReference type="Proteomes" id="UP000424462"/>
    </source>
</evidence>
<proteinExistence type="predicted"/>
<accession>A0A6B8VL11</accession>
<evidence type="ECO:0000313" key="2">
    <source>
        <dbReference type="EMBL" id="QGU06122.1"/>
    </source>
</evidence>
<dbReference type="EMBL" id="CP046455">
    <property type="protein sequence ID" value="QGU06122.1"/>
    <property type="molecule type" value="Genomic_DNA"/>
</dbReference>
<keyword evidence="3" id="KW-1185">Reference proteome</keyword>
<organism evidence="2 3">
    <name type="scientific">Corynebacterium occultum</name>
    <dbReference type="NCBI Taxonomy" id="2675219"/>
    <lineage>
        <taxon>Bacteria</taxon>
        <taxon>Bacillati</taxon>
        <taxon>Actinomycetota</taxon>
        <taxon>Actinomycetes</taxon>
        <taxon>Mycobacteriales</taxon>
        <taxon>Corynebacteriaceae</taxon>
        <taxon>Corynebacterium</taxon>
    </lineage>
</organism>
<gene>
    <name evidence="2" type="ORF">COCCU_00770</name>
</gene>
<reference evidence="2 3" key="1">
    <citation type="submission" date="2019-11" db="EMBL/GenBank/DDBJ databases">
        <title>Complete genome sequence of Corynebacterium kalinowskii 1959, a novel Corynebacterium species isolated from soil of a small paddock in Vilsendorf, Germany.</title>
        <authorList>
            <person name="Schaffert L."/>
            <person name="Ruwe M."/>
            <person name="Milse J."/>
            <person name="Hanuschka K."/>
            <person name="Ortseifen V."/>
            <person name="Droste J."/>
            <person name="Brandt D."/>
            <person name="Schlueter L."/>
            <person name="Kutter Y."/>
            <person name="Vinke S."/>
            <person name="Viehoefer P."/>
            <person name="Jacob L."/>
            <person name="Luebke N.-C."/>
            <person name="Schulte-Berndt E."/>
            <person name="Hain C."/>
            <person name="Linder M."/>
            <person name="Schmidt P."/>
            <person name="Wollenschlaeger L."/>
            <person name="Luttermann T."/>
            <person name="Thieme E."/>
            <person name="Hassa J."/>
            <person name="Haak M."/>
            <person name="Wittchen M."/>
            <person name="Mentz A."/>
            <person name="Persicke M."/>
            <person name="Busche T."/>
            <person name="Ruckert C."/>
        </authorList>
    </citation>
    <scope>NUCLEOTIDE SEQUENCE [LARGE SCALE GENOMIC DNA]</scope>
    <source>
        <strain evidence="2 3">2039</strain>
    </source>
</reference>
<dbReference type="AlphaFoldDB" id="A0A6B8VL11"/>